<keyword evidence="3 7" id="KW-0328">Glycosyltransferase</keyword>
<dbReference type="PANTHER" id="PTHR48090">
    <property type="entry name" value="UNDECAPRENYL-PHOSPHATE 4-DEOXY-4-FORMAMIDO-L-ARABINOSE TRANSFERASE-RELATED"/>
    <property type="match status" value="1"/>
</dbReference>
<name>A0A523YPG9_UNCAE</name>
<accession>A0A523YPG9</accession>
<dbReference type="AlphaFoldDB" id="A0A523YPG9"/>
<dbReference type="Pfam" id="PF00535">
    <property type="entry name" value="Glycos_transf_2"/>
    <property type="match status" value="1"/>
</dbReference>
<comment type="caution">
    <text evidence="7">The sequence shown here is derived from an EMBL/GenBank/DDBJ whole genome shotgun (WGS) entry which is preliminary data.</text>
</comment>
<gene>
    <name evidence="7" type="ORF">E3J33_01910</name>
</gene>
<evidence type="ECO:0000256" key="3">
    <source>
        <dbReference type="ARBA" id="ARBA00022676"/>
    </source>
</evidence>
<evidence type="ECO:0000313" key="7">
    <source>
        <dbReference type="EMBL" id="TET93406.1"/>
    </source>
</evidence>
<dbReference type="InterPro" id="IPR029044">
    <property type="entry name" value="Nucleotide-diphossugar_trans"/>
</dbReference>
<evidence type="ECO:0000313" key="8">
    <source>
        <dbReference type="Proteomes" id="UP000316925"/>
    </source>
</evidence>
<keyword evidence="4 7" id="KW-0808">Transferase</keyword>
<dbReference type="GO" id="GO:0016757">
    <property type="term" value="F:glycosyltransferase activity"/>
    <property type="evidence" value="ECO:0007669"/>
    <property type="project" value="UniProtKB-KW"/>
</dbReference>
<comment type="cofactor">
    <cofactor evidence="1">
        <name>Mg(2+)</name>
        <dbReference type="ChEBI" id="CHEBI:18420"/>
    </cofactor>
</comment>
<evidence type="ECO:0000256" key="1">
    <source>
        <dbReference type="ARBA" id="ARBA00001946"/>
    </source>
</evidence>
<keyword evidence="5" id="KW-0460">Magnesium</keyword>
<dbReference type="Gene3D" id="3.90.550.10">
    <property type="entry name" value="Spore Coat Polysaccharide Biosynthesis Protein SpsA, Chain A"/>
    <property type="match status" value="1"/>
</dbReference>
<evidence type="ECO:0000256" key="4">
    <source>
        <dbReference type="ARBA" id="ARBA00022679"/>
    </source>
</evidence>
<comment type="similarity">
    <text evidence="2">Belongs to the glycosyltransferase 2 family.</text>
</comment>
<evidence type="ECO:0000256" key="5">
    <source>
        <dbReference type="ARBA" id="ARBA00022842"/>
    </source>
</evidence>
<dbReference type="EMBL" id="SOIJ01000110">
    <property type="protein sequence ID" value="TET93406.1"/>
    <property type="molecule type" value="Genomic_DNA"/>
</dbReference>
<organism evidence="7 8">
    <name type="scientific">Aerophobetes bacterium</name>
    <dbReference type="NCBI Taxonomy" id="2030807"/>
    <lineage>
        <taxon>Bacteria</taxon>
        <taxon>Candidatus Aerophobota</taxon>
    </lineage>
</organism>
<evidence type="ECO:0000256" key="2">
    <source>
        <dbReference type="ARBA" id="ARBA00006739"/>
    </source>
</evidence>
<dbReference type="Proteomes" id="UP000316925">
    <property type="component" value="Unassembled WGS sequence"/>
</dbReference>
<dbReference type="EC" id="2.4.1.266" evidence="7"/>
<feature type="domain" description="Glycosyltransferase 2-like" evidence="6">
    <location>
        <begin position="35"/>
        <end position="129"/>
    </location>
</feature>
<sequence length="323" mass="37350">MKVDEWIKINTYHHSSFSNISRLVELKKKKNLTISLALPTFNEEETIAEEIKVIKSKLQTEYPLLDEIVVMDSGSTDRTRQLAREAGAKVYLACDCLPEFGSIRGKGENLWKSLYVLEGDIIVWIDADIKNIHPKFVYGTVGPLLEYDHLKYVKAFYERPLVLGKKIRFSGGGRVTEILVRPLLANFYPELCGFIGPLSGEYAGRREILEAVPFRVGYGVEIGLLIDIYEKYGLKGLAQVDLDRRVHRHQRLAALGRMSFAILHTFFTRLKEKDLVTFKEEISDEFELVKRRGEDIFLKKERFSFIERPPMITVEQYRRKRAN</sequence>
<protein>
    <submittedName>
        <fullName evidence="7">Glucosyl-3-phosphoglycerate synthase</fullName>
        <ecNumber evidence="7">2.4.1.266</ecNumber>
    </submittedName>
</protein>
<evidence type="ECO:0000259" key="6">
    <source>
        <dbReference type="Pfam" id="PF00535"/>
    </source>
</evidence>
<reference evidence="7 8" key="1">
    <citation type="submission" date="2019-03" db="EMBL/GenBank/DDBJ databases">
        <title>Metabolic potential of uncultured bacteria and archaea associated with petroleum seepage in deep-sea sediments.</title>
        <authorList>
            <person name="Dong X."/>
            <person name="Hubert C."/>
        </authorList>
    </citation>
    <scope>NUCLEOTIDE SEQUENCE [LARGE SCALE GENOMIC DNA]</scope>
    <source>
        <strain evidence="7">E29_bin28</strain>
    </source>
</reference>
<dbReference type="SUPFAM" id="SSF53448">
    <property type="entry name" value="Nucleotide-diphospho-sugar transferases"/>
    <property type="match status" value="1"/>
</dbReference>
<dbReference type="NCBIfam" id="NF010496">
    <property type="entry name" value="PRK13915.1"/>
    <property type="match status" value="1"/>
</dbReference>
<proteinExistence type="inferred from homology"/>
<dbReference type="InterPro" id="IPR050256">
    <property type="entry name" value="Glycosyltransferase_2"/>
</dbReference>
<dbReference type="InterPro" id="IPR001173">
    <property type="entry name" value="Glyco_trans_2-like"/>
</dbReference>
<dbReference type="PANTHER" id="PTHR48090:SF10">
    <property type="entry name" value="GLUCOSYL-3-PHOSPHOGLYCERATE SYNTHASE"/>
    <property type="match status" value="1"/>
</dbReference>